<comment type="function">
    <text evidence="12 13">RNA polymerase that catalyzes the synthesis of short RNA molecules used as primers for DNA polymerase during DNA replication.</text>
</comment>
<proteinExistence type="inferred from homology"/>
<dbReference type="Pfam" id="PF08275">
    <property type="entry name" value="DNAG_N"/>
    <property type="match status" value="1"/>
</dbReference>
<feature type="zinc finger region" description="CHC2-type" evidence="12 14">
    <location>
        <begin position="40"/>
        <end position="64"/>
    </location>
</feature>
<evidence type="ECO:0000256" key="10">
    <source>
        <dbReference type="ARBA" id="ARBA00023125"/>
    </source>
</evidence>
<keyword evidence="3 12" id="KW-0808">Transferase</keyword>
<accession>G8PD21</accession>
<dbReference type="NCBIfam" id="TIGR01391">
    <property type="entry name" value="dnaG"/>
    <property type="match status" value="1"/>
</dbReference>
<reference evidence="16 17" key="1">
    <citation type="journal article" date="2012" name="J. Bacteriol.">
        <title>Complete Genome Sequence of the Beer Spoilage Organism Pediococcus claussenii ATCC BAA-344T.</title>
        <authorList>
            <person name="Pittet V."/>
            <person name="Abegunde T."/>
            <person name="Marfleet T."/>
            <person name="Haakensen M."/>
            <person name="Morrow K."/>
            <person name="Jayaprakash T."/>
            <person name="Schroeder K."/>
            <person name="Trost B."/>
            <person name="Byrns S."/>
            <person name="Bergsveinson J."/>
            <person name="Kusalik A."/>
            <person name="Ziola B."/>
        </authorList>
    </citation>
    <scope>NUCLEOTIDE SEQUENCE [LARGE SCALE GENOMIC DNA]</scope>
    <source>
        <strain evidence="16 17">ATCC BAA-344</strain>
    </source>
</reference>
<evidence type="ECO:0000256" key="6">
    <source>
        <dbReference type="ARBA" id="ARBA00022723"/>
    </source>
</evidence>
<dbReference type="eggNOG" id="COG0358">
    <property type="taxonomic scope" value="Bacteria"/>
</dbReference>
<dbReference type="PATRIC" id="fig|701521.8.peg.835"/>
<dbReference type="InterPro" id="IPR036977">
    <property type="entry name" value="DNA_primase_Znf_CHC2"/>
</dbReference>
<comment type="catalytic activity">
    <reaction evidence="12">
        <text>ssDNA + n NTP = ssDNA/pppN(pN)n-1 hybrid + (n-1) diphosphate.</text>
        <dbReference type="EC" id="2.7.7.101"/>
    </reaction>
</comment>
<dbReference type="HOGENOM" id="CLU_013501_3_3_9"/>
<dbReference type="Pfam" id="PF01807">
    <property type="entry name" value="Zn_ribbon_DnaG"/>
    <property type="match status" value="1"/>
</dbReference>
<dbReference type="Gene3D" id="3.40.1360.10">
    <property type="match status" value="1"/>
</dbReference>
<dbReference type="PROSITE" id="PS50880">
    <property type="entry name" value="TOPRIM"/>
    <property type="match status" value="1"/>
</dbReference>
<dbReference type="FunFam" id="3.40.1360.10:FF:000002">
    <property type="entry name" value="DNA primase"/>
    <property type="match status" value="1"/>
</dbReference>
<keyword evidence="5 12" id="KW-0235">DNA replication</keyword>
<gene>
    <name evidence="12 16" type="primary">dnaG</name>
    <name evidence="16" type="ordered locus">PECL_886</name>
</gene>
<keyword evidence="10 12" id="KW-0238">DNA-binding</keyword>
<dbReference type="InterPro" id="IPR050219">
    <property type="entry name" value="DnaG_primase"/>
</dbReference>
<evidence type="ECO:0000313" key="16">
    <source>
        <dbReference type="EMBL" id="AEV95156.1"/>
    </source>
</evidence>
<dbReference type="InterPro" id="IPR034151">
    <property type="entry name" value="TOPRIM_DnaG_bac"/>
</dbReference>
<keyword evidence="8 12" id="KW-0862">Zinc</keyword>
<keyword evidence="1 12" id="KW-0240">DNA-directed RNA polymerase</keyword>
<dbReference type="STRING" id="701521.PECL_886"/>
<evidence type="ECO:0000256" key="13">
    <source>
        <dbReference type="PIRNR" id="PIRNR002811"/>
    </source>
</evidence>
<dbReference type="EC" id="2.7.7.101" evidence="12"/>
<evidence type="ECO:0000256" key="1">
    <source>
        <dbReference type="ARBA" id="ARBA00022478"/>
    </source>
</evidence>
<dbReference type="HAMAP" id="MF_00974">
    <property type="entry name" value="DNA_primase_DnaG"/>
    <property type="match status" value="1"/>
</dbReference>
<dbReference type="CDD" id="cd03364">
    <property type="entry name" value="TOPRIM_DnaG_primases"/>
    <property type="match status" value="1"/>
</dbReference>
<dbReference type="InterPro" id="IPR037068">
    <property type="entry name" value="DNA_primase_core_N_sf"/>
</dbReference>
<dbReference type="Pfam" id="PF10410">
    <property type="entry name" value="DnaB_bind"/>
    <property type="match status" value="1"/>
</dbReference>
<evidence type="ECO:0000256" key="5">
    <source>
        <dbReference type="ARBA" id="ARBA00022705"/>
    </source>
</evidence>
<dbReference type="InterPro" id="IPR019475">
    <property type="entry name" value="DNA_primase_DnaB-bd"/>
</dbReference>
<evidence type="ECO:0000256" key="3">
    <source>
        <dbReference type="ARBA" id="ARBA00022679"/>
    </source>
</evidence>
<keyword evidence="2 12" id="KW-0639">Primosome</keyword>
<evidence type="ECO:0000256" key="14">
    <source>
        <dbReference type="PIRSR" id="PIRSR002811-1"/>
    </source>
</evidence>
<keyword evidence="17" id="KW-1185">Reference proteome</keyword>
<dbReference type="EMBL" id="CP003137">
    <property type="protein sequence ID" value="AEV95156.1"/>
    <property type="molecule type" value="Genomic_DNA"/>
</dbReference>
<dbReference type="InterPro" id="IPR006295">
    <property type="entry name" value="DNA_primase_DnaG"/>
</dbReference>
<dbReference type="GO" id="GO:0006269">
    <property type="term" value="P:DNA replication, synthesis of primer"/>
    <property type="evidence" value="ECO:0007669"/>
    <property type="project" value="UniProtKB-UniRule"/>
</dbReference>
<dbReference type="FunFam" id="3.90.580.10:FF:000001">
    <property type="entry name" value="DNA primase"/>
    <property type="match status" value="1"/>
</dbReference>
<dbReference type="Gene3D" id="1.10.860.10">
    <property type="entry name" value="DNAb Helicase, Chain A"/>
    <property type="match status" value="1"/>
</dbReference>
<keyword evidence="4 12" id="KW-0548">Nucleotidyltransferase</keyword>
<comment type="cofactor">
    <cofactor evidence="12 13 14">
        <name>Zn(2+)</name>
        <dbReference type="ChEBI" id="CHEBI:29105"/>
    </cofactor>
    <text evidence="12 13 14">Binds 1 zinc ion per monomer.</text>
</comment>
<keyword evidence="9" id="KW-0460">Magnesium</keyword>
<evidence type="ECO:0000256" key="12">
    <source>
        <dbReference type="HAMAP-Rule" id="MF_00974"/>
    </source>
</evidence>
<evidence type="ECO:0000259" key="15">
    <source>
        <dbReference type="PROSITE" id="PS50880"/>
    </source>
</evidence>
<keyword evidence="7 12" id="KW-0863">Zinc-finger</keyword>
<dbReference type="GO" id="GO:0000428">
    <property type="term" value="C:DNA-directed RNA polymerase complex"/>
    <property type="evidence" value="ECO:0007669"/>
    <property type="project" value="UniProtKB-KW"/>
</dbReference>
<dbReference type="InterPro" id="IPR030846">
    <property type="entry name" value="DnaG_bac"/>
</dbReference>
<evidence type="ECO:0000256" key="7">
    <source>
        <dbReference type="ARBA" id="ARBA00022771"/>
    </source>
</evidence>
<keyword evidence="11 12" id="KW-0804">Transcription</keyword>
<evidence type="ECO:0000256" key="4">
    <source>
        <dbReference type="ARBA" id="ARBA00022695"/>
    </source>
</evidence>
<dbReference type="RefSeq" id="WP_014215353.1">
    <property type="nucleotide sequence ID" value="NC_016605.1"/>
</dbReference>
<evidence type="ECO:0000256" key="9">
    <source>
        <dbReference type="ARBA" id="ARBA00022842"/>
    </source>
</evidence>
<dbReference type="Gene3D" id="3.90.580.10">
    <property type="entry name" value="Zinc finger, CHC2-type domain"/>
    <property type="match status" value="1"/>
</dbReference>
<dbReference type="InterPro" id="IPR002694">
    <property type="entry name" value="Znf_CHC2"/>
</dbReference>
<evidence type="ECO:0000256" key="11">
    <source>
        <dbReference type="ARBA" id="ARBA00023163"/>
    </source>
</evidence>
<dbReference type="GO" id="GO:0008270">
    <property type="term" value="F:zinc ion binding"/>
    <property type="evidence" value="ECO:0007669"/>
    <property type="project" value="UniProtKB-UniRule"/>
</dbReference>
<dbReference type="PANTHER" id="PTHR30313:SF2">
    <property type="entry name" value="DNA PRIMASE"/>
    <property type="match status" value="1"/>
</dbReference>
<dbReference type="InterPro" id="IPR006171">
    <property type="entry name" value="TOPRIM_dom"/>
</dbReference>
<feature type="domain" description="Toprim" evidence="15">
    <location>
        <begin position="262"/>
        <end position="344"/>
    </location>
</feature>
<dbReference type="Pfam" id="PF13155">
    <property type="entry name" value="Toprim_2"/>
    <property type="match status" value="1"/>
</dbReference>
<name>G8PD21_PEDCP</name>
<comment type="domain">
    <text evidence="12">Contains an N-terminal zinc-binding domain, a central core domain that contains the primase activity, and a C-terminal DnaB-binding domain.</text>
</comment>
<dbReference type="GO" id="GO:1990077">
    <property type="term" value="C:primosome complex"/>
    <property type="evidence" value="ECO:0007669"/>
    <property type="project" value="UniProtKB-KW"/>
</dbReference>
<evidence type="ECO:0000313" key="17">
    <source>
        <dbReference type="Proteomes" id="UP000005444"/>
    </source>
</evidence>
<organism evidence="16 17">
    <name type="scientific">Pediococcus claussenii (strain ATCC BAA-344 / DSM 14800 / JCM 18046 / KCTC 3811 / LMG 21948 / P06)</name>
    <dbReference type="NCBI Taxonomy" id="701521"/>
    <lineage>
        <taxon>Bacteria</taxon>
        <taxon>Bacillati</taxon>
        <taxon>Bacillota</taxon>
        <taxon>Bacilli</taxon>
        <taxon>Lactobacillales</taxon>
        <taxon>Lactobacillaceae</taxon>
        <taxon>Pediococcus</taxon>
    </lineage>
</organism>
<dbReference type="InterPro" id="IPR016136">
    <property type="entry name" value="DNA_helicase_N/primase_C"/>
</dbReference>
<dbReference type="GO" id="GO:0003899">
    <property type="term" value="F:DNA-directed RNA polymerase activity"/>
    <property type="evidence" value="ECO:0007669"/>
    <property type="project" value="UniProtKB-UniRule"/>
</dbReference>
<dbReference type="PIRSF" id="PIRSF002811">
    <property type="entry name" value="DnaG"/>
    <property type="match status" value="1"/>
</dbReference>
<comment type="subunit">
    <text evidence="12">Monomer. Interacts with DnaB.</text>
</comment>
<dbReference type="SMART" id="SM00400">
    <property type="entry name" value="ZnF_CHCC"/>
    <property type="match status" value="1"/>
</dbReference>
<dbReference type="Gene3D" id="3.90.980.10">
    <property type="entry name" value="DNA primase, catalytic core, N-terminal domain"/>
    <property type="match status" value="1"/>
</dbReference>
<sequence>MARSIPEEVVEQVRNSVDIVDVVSRHVQLKKMGKNLFGICPFHEERTPSFSVSEDKQIFHCFSCGRGGNVFRFLMDLENLSFPESVQKVAEFTNMQLDQSYFSKSQVEQYSSQQSEQITLYKEAANLYTHILKNTRLGEDALNYLNERGITEDDINVFQMGFAPSDNLLVEYCKEHNIDYEQMRKSGLFVESDAGELHDRFFNRIMFPIKNQLGNVVAFSGRVLEKKENQPKYLNSPESEIFNKGRTLYNFDRVRSLISQKRSIILFEGFMDVIAANRAGTTNGIASMGTSLTSDQVTMMARVAKEVVICYDGDDAGQNAIARAIQLIEQESSLKIKIVFLPDGQDPDEYVKNNGSKNFEQLMSSSGESSTAFYLKYDRHGLNLTNENDQVAYIRQSIERISRLNDSIEQDIYLKQLSDEFSIDIGDLKQQMNHVYADQTIRQNNRDQRSTFVSEGETRLTNAVSTPTKPLSKVERAERLLLYRALNEHDVWIKLQGTPGFFFPDTNFQTVYVLAGDYLNAHAEYDAASFIDYLKKPEFQRVIADLETINVSDLSSGTEVDDYIKVIKDDAPLSSQIEATTNDLNEAVRLGNQKLQEELTIRLVTLFQQQKVQNRGGN</sequence>
<keyword evidence="6 12" id="KW-0479">Metal-binding</keyword>
<protein>
    <recommendedName>
        <fullName evidence="12 13">DNA primase</fullName>
        <ecNumber evidence="12">2.7.7.101</ecNumber>
    </recommendedName>
</protein>
<dbReference type="PANTHER" id="PTHR30313">
    <property type="entry name" value="DNA PRIMASE"/>
    <property type="match status" value="1"/>
</dbReference>
<comment type="similarity">
    <text evidence="12 13">Belongs to the DnaG primase family.</text>
</comment>
<dbReference type="Proteomes" id="UP000005444">
    <property type="component" value="Chromosome"/>
</dbReference>
<dbReference type="SUPFAM" id="SSF56731">
    <property type="entry name" value="DNA primase core"/>
    <property type="match status" value="1"/>
</dbReference>
<dbReference type="GO" id="GO:0003677">
    <property type="term" value="F:DNA binding"/>
    <property type="evidence" value="ECO:0007669"/>
    <property type="project" value="UniProtKB-KW"/>
</dbReference>
<evidence type="ECO:0000256" key="8">
    <source>
        <dbReference type="ARBA" id="ARBA00022833"/>
    </source>
</evidence>
<evidence type="ECO:0000256" key="2">
    <source>
        <dbReference type="ARBA" id="ARBA00022515"/>
    </source>
</evidence>
<dbReference type="KEGG" id="pce:PECL_886"/>
<dbReference type="GO" id="GO:0005737">
    <property type="term" value="C:cytoplasm"/>
    <property type="evidence" value="ECO:0007669"/>
    <property type="project" value="TreeGrafter"/>
</dbReference>
<dbReference type="AlphaFoldDB" id="G8PD21"/>
<dbReference type="SUPFAM" id="SSF57783">
    <property type="entry name" value="Zinc beta-ribbon"/>
    <property type="match status" value="1"/>
</dbReference>
<dbReference type="SMART" id="SM00493">
    <property type="entry name" value="TOPRIM"/>
    <property type="match status" value="1"/>
</dbReference>
<dbReference type="InterPro" id="IPR013264">
    <property type="entry name" value="DNAG_N"/>
</dbReference>